<gene>
    <name evidence="1" type="ORF">CHR53_10535</name>
</gene>
<evidence type="ECO:0000313" key="2">
    <source>
        <dbReference type="Proteomes" id="UP000282892"/>
    </source>
</evidence>
<keyword evidence="2" id="KW-1185">Reference proteome</keyword>
<evidence type="ECO:0000313" key="1">
    <source>
        <dbReference type="EMBL" id="AZU61678.1"/>
    </source>
</evidence>
<sequence length="386" mass="45624">MIGLYGHRNLNDNLLQEWILNWDEQKYLDYVNSNITIKSDELNKQLVEHIQLIKEIASQGWSGEKGYFFDSIIQPMNQFIFNCYFRGGLTIASVANFHEVLIEPSDYHTKKALVEGYDYVEKGNVDIYLNGEIIGNIGHMSDLFWHAFYDEYIVHDDFGGINHVRDNQQELTLQIWKPNIINNNFELDELIEKILYECSIKLGLNFKLAKFDSFQKEKGNAKYYSVELNDKSPERIPLQYFNFANYTQIGRHKYLAYYQVIEFFYIRAMEKYKGLKIKEIDMVKHIITATNNDDEIKEWLYSQEQLFDYYTIENQRYPSIIPLTLKEDILNIITRRIYSIRCSLVHSKEAPENSNFIPNLNDEILDKEVPLIKFISSKVIEKSNLI</sequence>
<dbReference type="EMBL" id="CP022572">
    <property type="protein sequence ID" value="AZU61678.1"/>
    <property type="molecule type" value="Genomic_DNA"/>
</dbReference>
<name>A0A3T0HXF3_9BACI</name>
<accession>A0A3T0HXF3</accession>
<reference evidence="1 2" key="1">
    <citation type="submission" date="2017-07" db="EMBL/GenBank/DDBJ databases">
        <title>The complete genome sequence of Bacillus mesonae strain H20-5, an efficient strain improving plant abiotic stress resistance.</title>
        <authorList>
            <person name="Kim S.Y."/>
            <person name="Song H."/>
            <person name="Sang M.K."/>
            <person name="Weon H.-Y."/>
            <person name="Song J."/>
        </authorList>
    </citation>
    <scope>NUCLEOTIDE SEQUENCE [LARGE SCALE GENOMIC DNA]</scope>
    <source>
        <strain evidence="1 2">H20-5</strain>
    </source>
</reference>
<dbReference type="RefSeq" id="WP_127486449.1">
    <property type="nucleotide sequence ID" value="NZ_CP022572.1"/>
</dbReference>
<proteinExistence type="predicted"/>
<dbReference type="AlphaFoldDB" id="A0A3T0HXF3"/>
<dbReference type="OrthoDB" id="2988509at2"/>
<organism evidence="1 2">
    <name type="scientific">Neobacillus mesonae</name>
    <dbReference type="NCBI Taxonomy" id="1193713"/>
    <lineage>
        <taxon>Bacteria</taxon>
        <taxon>Bacillati</taxon>
        <taxon>Bacillota</taxon>
        <taxon>Bacilli</taxon>
        <taxon>Bacillales</taxon>
        <taxon>Bacillaceae</taxon>
        <taxon>Neobacillus</taxon>
    </lineage>
</organism>
<dbReference type="Proteomes" id="UP000282892">
    <property type="component" value="Chromosome"/>
</dbReference>
<dbReference type="KEGG" id="nmk:CHR53_10535"/>
<protein>
    <submittedName>
        <fullName evidence="1">Uncharacterized protein</fullName>
    </submittedName>
</protein>